<comment type="caution">
    <text evidence="3">The sequence shown here is derived from an EMBL/GenBank/DDBJ whole genome shotgun (WGS) entry which is preliminary data.</text>
</comment>
<evidence type="ECO:0000256" key="1">
    <source>
        <dbReference type="ARBA" id="ARBA00008791"/>
    </source>
</evidence>
<dbReference type="RefSeq" id="WP_102724050.1">
    <property type="nucleotide sequence ID" value="NZ_PNHG01000008.1"/>
</dbReference>
<sequence>MVQPTQQPADRGPSKILVGYLATPAGSDALNLGIALARSWDADLEIVMVVPHSENYSGAYPRLTAHETIISRKLNAWLENALAKVPEGITATGRVVSGVDEANSLHRTAKELGCDLIILGTRGGGLLRRFSIGVSANALLHSSTIPIALAPPRYQAPERISRVSCMFGTLAGSRQLISTAIRTAQYTDSELRLISFHTDEDAGAMPHEIAETVLESLEANANEYLAEQAKHLVDEGLATTEIVTGTSVAEAAAELEWREDEILLAGSSRLATAGRMFMGPRAAKVLRSLPIPLLVTPSQSPKDDDEEGQHE</sequence>
<gene>
    <name evidence="3" type="ORF">CJ203_06785</name>
</gene>
<dbReference type="EMBL" id="PNHG01000008">
    <property type="protein sequence ID" value="PMC64260.1"/>
    <property type="molecule type" value="Genomic_DNA"/>
</dbReference>
<protein>
    <submittedName>
        <fullName evidence="3">Universal stress protein</fullName>
    </submittedName>
</protein>
<dbReference type="Pfam" id="PF00582">
    <property type="entry name" value="Usp"/>
    <property type="match status" value="2"/>
</dbReference>
<proteinExistence type="inferred from homology"/>
<dbReference type="Gene3D" id="3.40.50.12370">
    <property type="match status" value="1"/>
</dbReference>
<dbReference type="InterPro" id="IPR006016">
    <property type="entry name" value="UspA"/>
</dbReference>
<dbReference type="Proteomes" id="UP000235836">
    <property type="component" value="Unassembled WGS sequence"/>
</dbReference>
<evidence type="ECO:0000313" key="4">
    <source>
        <dbReference type="Proteomes" id="UP000235836"/>
    </source>
</evidence>
<dbReference type="PANTHER" id="PTHR46268:SF6">
    <property type="entry name" value="UNIVERSAL STRESS PROTEIN UP12"/>
    <property type="match status" value="1"/>
</dbReference>
<accession>A0A2N6T4L5</accession>
<dbReference type="CDD" id="cd00293">
    <property type="entry name" value="USP-like"/>
    <property type="match status" value="2"/>
</dbReference>
<dbReference type="SUPFAM" id="SSF52402">
    <property type="entry name" value="Adenine nucleotide alpha hydrolases-like"/>
    <property type="match status" value="2"/>
</dbReference>
<evidence type="ECO:0000313" key="3">
    <source>
        <dbReference type="EMBL" id="PMC64260.1"/>
    </source>
</evidence>
<evidence type="ECO:0000259" key="2">
    <source>
        <dbReference type="Pfam" id="PF00582"/>
    </source>
</evidence>
<dbReference type="PANTHER" id="PTHR46268">
    <property type="entry name" value="STRESS RESPONSE PROTEIN NHAX"/>
    <property type="match status" value="1"/>
</dbReference>
<organism evidence="3 4">
    <name type="scientific">Corynebacterium tuscaniense</name>
    <dbReference type="NCBI Taxonomy" id="302449"/>
    <lineage>
        <taxon>Bacteria</taxon>
        <taxon>Bacillati</taxon>
        <taxon>Actinomycetota</taxon>
        <taxon>Actinomycetes</taxon>
        <taxon>Mycobacteriales</taxon>
        <taxon>Corynebacteriaceae</taxon>
        <taxon>Corynebacterium</taxon>
    </lineage>
</organism>
<dbReference type="AlphaFoldDB" id="A0A2N6T4L5"/>
<keyword evidence="4" id="KW-1185">Reference proteome</keyword>
<comment type="similarity">
    <text evidence="1">Belongs to the universal stress protein A family.</text>
</comment>
<name>A0A2N6T4L5_9CORY</name>
<feature type="domain" description="UspA" evidence="2">
    <location>
        <begin position="173"/>
        <end position="297"/>
    </location>
</feature>
<reference evidence="3 4" key="1">
    <citation type="submission" date="2017-09" db="EMBL/GenBank/DDBJ databases">
        <title>Bacterial strain isolated from the female urinary microbiota.</title>
        <authorList>
            <person name="Thomas-White K."/>
            <person name="Kumar N."/>
            <person name="Forster S."/>
            <person name="Putonti C."/>
            <person name="Lawley T."/>
            <person name="Wolfe A.J."/>
        </authorList>
    </citation>
    <scope>NUCLEOTIDE SEQUENCE [LARGE SCALE GENOMIC DNA]</scope>
    <source>
        <strain evidence="3 4">UMB0792</strain>
    </source>
</reference>
<feature type="domain" description="UspA" evidence="2">
    <location>
        <begin position="15"/>
        <end position="149"/>
    </location>
</feature>